<evidence type="ECO:0000313" key="1">
    <source>
        <dbReference type="EMBL" id="SNT63194.1"/>
    </source>
</evidence>
<dbReference type="Proteomes" id="UP000198362">
    <property type="component" value="Unassembled WGS sequence"/>
</dbReference>
<organism evidence="1 2">
    <name type="scientific">Asanoa hainanensis</name>
    <dbReference type="NCBI Taxonomy" id="560556"/>
    <lineage>
        <taxon>Bacteria</taxon>
        <taxon>Bacillati</taxon>
        <taxon>Actinomycetota</taxon>
        <taxon>Actinomycetes</taxon>
        <taxon>Micromonosporales</taxon>
        <taxon>Micromonosporaceae</taxon>
        <taxon>Asanoa</taxon>
    </lineage>
</organism>
<name>A0A239P907_9ACTN</name>
<dbReference type="EMBL" id="FZPH01000015">
    <property type="protein sequence ID" value="SNT63194.1"/>
    <property type="molecule type" value="Genomic_DNA"/>
</dbReference>
<gene>
    <name evidence="1" type="ORF">SAMN05421812_11522</name>
</gene>
<proteinExistence type="predicted"/>
<evidence type="ECO:0000313" key="2">
    <source>
        <dbReference type="Proteomes" id="UP000198362"/>
    </source>
</evidence>
<reference evidence="1 2" key="1">
    <citation type="submission" date="2017-06" db="EMBL/GenBank/DDBJ databases">
        <authorList>
            <person name="Kim H.J."/>
            <person name="Triplett B.A."/>
        </authorList>
    </citation>
    <scope>NUCLEOTIDE SEQUENCE [LARGE SCALE GENOMIC DNA]</scope>
    <source>
        <strain evidence="1 2">CGMCC 4.5593</strain>
    </source>
</reference>
<keyword evidence="2" id="KW-1185">Reference proteome</keyword>
<protein>
    <submittedName>
        <fullName evidence="1">Uncharacterized protein</fullName>
    </submittedName>
</protein>
<sequence>MPMSPFTATTDADGWVTSITVELTERDGKKLKMATSLTKHGKPLSVKKPPRYDEAAEFYYKWRSRTWRRPGSVGRCDRRQTFGSAGWTACR</sequence>
<accession>A0A239P907</accession>
<dbReference type="AlphaFoldDB" id="A0A239P907"/>